<dbReference type="Gene3D" id="2.60.40.1090">
    <property type="entry name" value="Fimbrial-type adhesion domain"/>
    <property type="match status" value="1"/>
</dbReference>
<evidence type="ECO:0000256" key="1">
    <source>
        <dbReference type="SAM" id="SignalP"/>
    </source>
</evidence>
<dbReference type="InterPro" id="IPR008966">
    <property type="entry name" value="Adhesion_dom_sf"/>
</dbReference>
<dbReference type="AlphaFoldDB" id="A0A443VDM2"/>
<feature type="chain" id="PRO_5019094793" evidence="1">
    <location>
        <begin position="24"/>
        <end position="183"/>
    </location>
</feature>
<dbReference type="Proteomes" id="UP000288843">
    <property type="component" value="Unassembled WGS sequence"/>
</dbReference>
<dbReference type="SUPFAM" id="SSF49401">
    <property type="entry name" value="Bacterial adhesins"/>
    <property type="match status" value="1"/>
</dbReference>
<sequence length="183" mass="18311">MKKSLVLIPVTAMSLLISAQALAADNTVTFLGEVTSETCTVAINGNKVSPVVLLPSVNKSELLTAGSVAKPTTFDISVSGCTGNPTQPTTISSKFAGNSITVGGNLGNVATGTTAATNAEIQILDTAAAPINFTTPFTASGDLTLAVAADSASATYTAQYISEAGVATPGAVQASMQYAVSYN</sequence>
<comment type="caution">
    <text evidence="2">The sequence shown here is derived from an EMBL/GenBank/DDBJ whole genome shotgun (WGS) entry which is preliminary data.</text>
</comment>
<keyword evidence="1" id="KW-0732">Signal</keyword>
<accession>A0A443VDM2</accession>
<dbReference type="EMBL" id="QKOX01000063">
    <property type="protein sequence ID" value="RWT13338.1"/>
    <property type="molecule type" value="Genomic_DNA"/>
</dbReference>
<dbReference type="PANTHER" id="PTHR33420:SF10">
    <property type="entry name" value="FIMBRIAE MAJOR SUBUNIT"/>
    <property type="match status" value="1"/>
</dbReference>
<feature type="signal peptide" evidence="1">
    <location>
        <begin position="1"/>
        <end position="23"/>
    </location>
</feature>
<dbReference type="InterPro" id="IPR036937">
    <property type="entry name" value="Adhesion_dom_fimbrial_sf"/>
</dbReference>
<evidence type="ECO:0000313" key="3">
    <source>
        <dbReference type="Proteomes" id="UP000288843"/>
    </source>
</evidence>
<organism evidence="2 3">
    <name type="scientific">Raoultella planticola</name>
    <name type="common">Klebsiella planticola</name>
    <dbReference type="NCBI Taxonomy" id="575"/>
    <lineage>
        <taxon>Bacteria</taxon>
        <taxon>Pseudomonadati</taxon>
        <taxon>Pseudomonadota</taxon>
        <taxon>Gammaproteobacteria</taxon>
        <taxon>Enterobacterales</taxon>
        <taxon>Enterobacteriaceae</taxon>
        <taxon>Klebsiella/Raoultella group</taxon>
        <taxon>Raoultella</taxon>
    </lineage>
</organism>
<dbReference type="RefSeq" id="WP_128320387.1">
    <property type="nucleotide sequence ID" value="NZ_JAUBKS010000010.1"/>
</dbReference>
<dbReference type="GO" id="GO:0009289">
    <property type="term" value="C:pilus"/>
    <property type="evidence" value="ECO:0007669"/>
    <property type="project" value="InterPro"/>
</dbReference>
<reference evidence="2 3" key="1">
    <citation type="submission" date="2018-06" db="EMBL/GenBank/DDBJ databases">
        <title>Carbapenemase-producing Enterobacteriaceae present in wastewater treatment plant effluent and nearby surface waters in the US.</title>
        <authorList>
            <person name="Mathys D.A."/>
            <person name="Mollenkopf D.F."/>
            <person name="Feicht S.M."/>
            <person name="Adams R.J."/>
            <person name="Albers A.L."/>
            <person name="Stuever D.M."/>
            <person name="Daniels J.B."/>
            <person name="Wittum T.E."/>
        </authorList>
    </citation>
    <scope>NUCLEOTIDE SEQUENCE [LARGE SCALE GENOMIC DNA]</scope>
    <source>
        <strain evidence="2 3">GEO_47_Down_B</strain>
    </source>
</reference>
<gene>
    <name evidence="2" type="ORF">DN603_29950</name>
</gene>
<name>A0A443VDM2_RAOPL</name>
<dbReference type="PANTHER" id="PTHR33420">
    <property type="entry name" value="FIMBRIAL SUBUNIT ELFA-RELATED"/>
    <property type="match status" value="1"/>
</dbReference>
<evidence type="ECO:0000313" key="2">
    <source>
        <dbReference type="EMBL" id="RWT13338.1"/>
    </source>
</evidence>
<proteinExistence type="predicted"/>
<protein>
    <submittedName>
        <fullName evidence="2">Type 1 fimbrial protein</fullName>
    </submittedName>
</protein>
<dbReference type="GO" id="GO:0043709">
    <property type="term" value="P:cell adhesion involved in single-species biofilm formation"/>
    <property type="evidence" value="ECO:0007669"/>
    <property type="project" value="TreeGrafter"/>
</dbReference>
<dbReference type="InterPro" id="IPR050263">
    <property type="entry name" value="Bact_Fimbrial_Adh_Pro"/>
</dbReference>